<feature type="signal peptide" evidence="2">
    <location>
        <begin position="1"/>
        <end position="32"/>
    </location>
</feature>
<dbReference type="InterPro" id="IPR052910">
    <property type="entry name" value="ABC-Purine-Binding"/>
</dbReference>
<evidence type="ECO:0000259" key="3">
    <source>
        <dbReference type="Pfam" id="PF02608"/>
    </source>
</evidence>
<name>A0ABT8YLK8_9HYPH</name>
<evidence type="ECO:0000313" key="5">
    <source>
        <dbReference type="Proteomes" id="UP001174932"/>
    </source>
</evidence>
<organism evidence="4 5">
    <name type="scientific">Rhizobium alvei</name>
    <dbReference type="NCBI Taxonomy" id="1132659"/>
    <lineage>
        <taxon>Bacteria</taxon>
        <taxon>Pseudomonadati</taxon>
        <taxon>Pseudomonadota</taxon>
        <taxon>Alphaproteobacteria</taxon>
        <taxon>Hyphomicrobiales</taxon>
        <taxon>Rhizobiaceae</taxon>
        <taxon>Rhizobium/Agrobacterium group</taxon>
        <taxon>Rhizobium</taxon>
    </lineage>
</organism>
<dbReference type="Pfam" id="PF02608">
    <property type="entry name" value="Bmp"/>
    <property type="match status" value="1"/>
</dbReference>
<dbReference type="CDD" id="cd19963">
    <property type="entry name" value="PBP1_BMP-like"/>
    <property type="match status" value="1"/>
</dbReference>
<dbReference type="PANTHER" id="PTHR43208">
    <property type="entry name" value="ABC TRANSPORTER SUBSTRATE-BINDING PROTEIN"/>
    <property type="match status" value="1"/>
</dbReference>
<evidence type="ECO:0000313" key="4">
    <source>
        <dbReference type="EMBL" id="MDO6964620.1"/>
    </source>
</evidence>
<sequence length="373" mass="39468">MMTTFTSRGSAGCLSAAALIAGLAFSTEGAFAFSLKSEPKVAFIYAASVNDGGWNEAIDKGRKAVEEQLGLTVAVTENIPEDATKLRAAIDLYVKRGFNIIVGTTYGYSAPIADAAKAYPDVAFLNASGTTNGPNLESFYARTYQGWYLAGIAAADATKSKKIGMLAGFPVGVVNWDINAFAQGARSVDPSIETVAVFTNSWWDPVKEGQVSEAILDQKADVVATDLSAASALDAAEKRGAKSFGYQIDMSAAAPKGIQTSVIFQWDRYLVPTIKEITEGKWTPEEYGAFEGLESGVVDLAPFGPSVSAETKAKIEAARKAMIEGKLDPFQGPLKKQDGTLVVKAGEKVDDGALWNMDYFVEGVTGTMPAAAQ</sequence>
<proteinExistence type="predicted"/>
<dbReference type="InterPro" id="IPR003760">
    <property type="entry name" value="PnrA-like"/>
</dbReference>
<reference evidence="4" key="2">
    <citation type="submission" date="2023-07" db="EMBL/GenBank/DDBJ databases">
        <authorList>
            <person name="Shen H."/>
        </authorList>
    </citation>
    <scope>NUCLEOTIDE SEQUENCE</scope>
    <source>
        <strain evidence="4">TNR-22</strain>
    </source>
</reference>
<feature type="domain" description="ABC transporter substrate-binding protein PnrA-like" evidence="3">
    <location>
        <begin position="40"/>
        <end position="324"/>
    </location>
</feature>
<evidence type="ECO:0000256" key="2">
    <source>
        <dbReference type="SAM" id="SignalP"/>
    </source>
</evidence>
<gene>
    <name evidence="4" type="ORF">Q4481_11695</name>
</gene>
<dbReference type="Proteomes" id="UP001174932">
    <property type="component" value="Unassembled WGS sequence"/>
</dbReference>
<comment type="caution">
    <text evidence="4">The sequence shown here is derived from an EMBL/GenBank/DDBJ whole genome shotgun (WGS) entry which is preliminary data.</text>
</comment>
<keyword evidence="1 2" id="KW-0732">Signal</keyword>
<feature type="chain" id="PRO_5045293599" evidence="2">
    <location>
        <begin position="33"/>
        <end position="373"/>
    </location>
</feature>
<dbReference type="SUPFAM" id="SSF53822">
    <property type="entry name" value="Periplasmic binding protein-like I"/>
    <property type="match status" value="1"/>
</dbReference>
<dbReference type="EMBL" id="JAUOZU010000007">
    <property type="protein sequence ID" value="MDO6964620.1"/>
    <property type="molecule type" value="Genomic_DNA"/>
</dbReference>
<dbReference type="Gene3D" id="3.40.50.2300">
    <property type="match status" value="2"/>
</dbReference>
<evidence type="ECO:0000256" key="1">
    <source>
        <dbReference type="ARBA" id="ARBA00022729"/>
    </source>
</evidence>
<keyword evidence="5" id="KW-1185">Reference proteome</keyword>
<dbReference type="RefSeq" id="WP_304376520.1">
    <property type="nucleotide sequence ID" value="NZ_JAUOZU010000007.1"/>
</dbReference>
<dbReference type="PANTHER" id="PTHR43208:SF1">
    <property type="entry name" value="ABC TRANSPORTER SUBSTRATE-BINDING PROTEIN"/>
    <property type="match status" value="1"/>
</dbReference>
<accession>A0ABT8YLK8</accession>
<dbReference type="InterPro" id="IPR028082">
    <property type="entry name" value="Peripla_BP_I"/>
</dbReference>
<reference evidence="4" key="1">
    <citation type="journal article" date="2015" name="Int. J. Syst. Evol. Microbiol.">
        <title>Rhizobium alvei sp. nov., isolated from a freshwater river.</title>
        <authorList>
            <person name="Sheu S.Y."/>
            <person name="Huang H.W."/>
            <person name="Young C.C."/>
            <person name="Chen W.M."/>
        </authorList>
    </citation>
    <scope>NUCLEOTIDE SEQUENCE</scope>
    <source>
        <strain evidence="4">TNR-22</strain>
    </source>
</reference>
<protein>
    <submittedName>
        <fullName evidence="4">BMP family ABC transporter substrate-binding protein</fullName>
    </submittedName>
</protein>